<organism evidence="2 3">
    <name type="scientific">Liparis tanakae</name>
    <name type="common">Tanaka's snailfish</name>
    <dbReference type="NCBI Taxonomy" id="230148"/>
    <lineage>
        <taxon>Eukaryota</taxon>
        <taxon>Metazoa</taxon>
        <taxon>Chordata</taxon>
        <taxon>Craniata</taxon>
        <taxon>Vertebrata</taxon>
        <taxon>Euteleostomi</taxon>
        <taxon>Actinopterygii</taxon>
        <taxon>Neopterygii</taxon>
        <taxon>Teleostei</taxon>
        <taxon>Neoteleostei</taxon>
        <taxon>Acanthomorphata</taxon>
        <taxon>Eupercaria</taxon>
        <taxon>Perciformes</taxon>
        <taxon>Cottioidei</taxon>
        <taxon>Cottales</taxon>
        <taxon>Liparidae</taxon>
        <taxon>Liparis</taxon>
    </lineage>
</organism>
<dbReference type="Proteomes" id="UP000314294">
    <property type="component" value="Unassembled WGS sequence"/>
</dbReference>
<gene>
    <name evidence="2" type="ORF">EYF80_037789</name>
</gene>
<comment type="caution">
    <text evidence="2">The sequence shown here is derived from an EMBL/GenBank/DDBJ whole genome shotgun (WGS) entry which is preliminary data.</text>
</comment>
<evidence type="ECO:0000313" key="2">
    <source>
        <dbReference type="EMBL" id="TNN51983.1"/>
    </source>
</evidence>
<name>A0A4Z2GGG8_9TELE</name>
<evidence type="ECO:0000256" key="1">
    <source>
        <dbReference type="SAM" id="MobiDB-lite"/>
    </source>
</evidence>
<reference evidence="2 3" key="1">
    <citation type="submission" date="2019-03" db="EMBL/GenBank/DDBJ databases">
        <title>First draft genome of Liparis tanakae, snailfish: a comprehensive survey of snailfish specific genes.</title>
        <authorList>
            <person name="Kim W."/>
            <person name="Song I."/>
            <person name="Jeong J.-H."/>
            <person name="Kim D."/>
            <person name="Kim S."/>
            <person name="Ryu S."/>
            <person name="Song J.Y."/>
            <person name="Lee S.K."/>
        </authorList>
    </citation>
    <scope>NUCLEOTIDE SEQUENCE [LARGE SCALE GENOMIC DNA]</scope>
    <source>
        <tissue evidence="2">Muscle</tissue>
    </source>
</reference>
<dbReference type="EMBL" id="SRLO01000563">
    <property type="protein sequence ID" value="TNN51983.1"/>
    <property type="molecule type" value="Genomic_DNA"/>
</dbReference>
<dbReference type="AlphaFoldDB" id="A0A4Z2GGG8"/>
<evidence type="ECO:0000313" key="3">
    <source>
        <dbReference type="Proteomes" id="UP000314294"/>
    </source>
</evidence>
<protein>
    <submittedName>
        <fullName evidence="2">Uncharacterized protein</fullName>
    </submittedName>
</protein>
<sequence>MVGLEGDHRNRRGPRLGPETRWLVRHSLMPPLEDRSKGDDFPPPNSAHCHASLQKSQLERISPDHLQLD</sequence>
<proteinExistence type="predicted"/>
<accession>A0A4Z2GGG8</accession>
<feature type="region of interest" description="Disordered" evidence="1">
    <location>
        <begin position="1"/>
        <end position="69"/>
    </location>
</feature>
<keyword evidence="3" id="KW-1185">Reference proteome</keyword>
<feature type="compositionally biased region" description="Basic and acidic residues" evidence="1">
    <location>
        <begin position="57"/>
        <end position="69"/>
    </location>
</feature>